<dbReference type="Pfam" id="PF13581">
    <property type="entry name" value="HATPase_c_2"/>
    <property type="match status" value="1"/>
</dbReference>
<accession>A0A7D5Y5I2</accession>
<organism evidence="3">
    <name type="scientific">Micromonospora carbonacea</name>
    <dbReference type="NCBI Taxonomy" id="47853"/>
    <lineage>
        <taxon>Bacteria</taxon>
        <taxon>Bacillati</taxon>
        <taxon>Actinomycetota</taxon>
        <taxon>Actinomycetes</taxon>
        <taxon>Micromonosporales</taxon>
        <taxon>Micromonosporaceae</taxon>
        <taxon>Micromonospora</taxon>
    </lineage>
</organism>
<feature type="domain" description="Histidine kinase/HSP90-like ATPase" evidence="2">
    <location>
        <begin position="146"/>
        <end position="238"/>
    </location>
</feature>
<proteinExistence type="predicted"/>
<dbReference type="EMBL" id="CP058905">
    <property type="protein sequence ID" value="QLJ97798.1"/>
    <property type="molecule type" value="Genomic_DNA"/>
</dbReference>
<sequence>MVFPDRPDARFVTTTHNGSIMPTDVRCVVETDESSGVLRLTGVLDAAGTAAVRDALLVRLCARPGPVVADLSRLRLPDPAARGLFAEVHREIADWPAAGLLVVDPTGAAAGPGLPVCSTVAEATAALSRSPTVAATTTALPPFVGAARQARALVTDGCARWGIDELAEAGCIAVTEMVNNVVAHAHTPMTVRLAPGGSTLYIGVRDHSRRQPTHSGLTPPTLAGGRGLLLIDTVSRRWGRTLLPDGKFVWAVLHPAGNPG</sequence>
<keyword evidence="1" id="KW-0723">Serine/threonine-protein kinase</keyword>
<gene>
    <name evidence="3" type="ORF">HZU44_24010</name>
</gene>
<dbReference type="InterPro" id="IPR036890">
    <property type="entry name" value="HATPase_C_sf"/>
</dbReference>
<evidence type="ECO:0000259" key="2">
    <source>
        <dbReference type="Pfam" id="PF13581"/>
    </source>
</evidence>
<dbReference type="GO" id="GO:0005524">
    <property type="term" value="F:ATP binding"/>
    <property type="evidence" value="ECO:0007669"/>
    <property type="project" value="UniProtKB-KW"/>
</dbReference>
<dbReference type="Gene3D" id="3.30.750.24">
    <property type="entry name" value="STAS domain"/>
    <property type="match status" value="1"/>
</dbReference>
<dbReference type="PANTHER" id="PTHR35526">
    <property type="entry name" value="ANTI-SIGMA-F FACTOR RSBW-RELATED"/>
    <property type="match status" value="1"/>
</dbReference>
<dbReference type="InterPro" id="IPR050267">
    <property type="entry name" value="Anti-sigma-factor_SerPK"/>
</dbReference>
<keyword evidence="3" id="KW-0547">Nucleotide-binding</keyword>
<name>A0A7D5Y5I2_9ACTN</name>
<dbReference type="InterPro" id="IPR003594">
    <property type="entry name" value="HATPase_dom"/>
</dbReference>
<dbReference type="GO" id="GO:0004674">
    <property type="term" value="F:protein serine/threonine kinase activity"/>
    <property type="evidence" value="ECO:0007669"/>
    <property type="project" value="UniProtKB-KW"/>
</dbReference>
<dbReference type="AlphaFoldDB" id="A0A7D5Y5I2"/>
<keyword evidence="1" id="KW-0808">Transferase</keyword>
<evidence type="ECO:0000313" key="3">
    <source>
        <dbReference type="EMBL" id="QLJ97798.1"/>
    </source>
</evidence>
<dbReference type="SUPFAM" id="SSF52091">
    <property type="entry name" value="SpoIIaa-like"/>
    <property type="match status" value="1"/>
</dbReference>
<keyword evidence="1" id="KW-0418">Kinase</keyword>
<reference evidence="3" key="1">
    <citation type="submission" date="2020-08" db="EMBL/GenBank/DDBJ databases">
        <title>A bifunctional nitrone conjugated secondary metabolite targeting the ribosome.</title>
        <authorList>
            <person name="Limbrick E.M."/>
            <person name="Graf M."/>
            <person name="Derewacz D.K."/>
            <person name="Nguyen F."/>
            <person name="Spraggins J.M."/>
            <person name="Wieland M."/>
            <person name="Ynigez-Gutierrez A.E."/>
            <person name="Reisman B.J."/>
            <person name="Zinshteyn B."/>
            <person name="McCulloch K."/>
            <person name="Iverson T.M."/>
            <person name="Green R."/>
            <person name="Wilson D.N."/>
            <person name="Bachmann B.O."/>
        </authorList>
    </citation>
    <scope>NUCLEOTIDE SEQUENCE</scope>
    <source>
        <strain evidence="3">Africana</strain>
    </source>
</reference>
<evidence type="ECO:0000256" key="1">
    <source>
        <dbReference type="ARBA" id="ARBA00022527"/>
    </source>
</evidence>
<dbReference type="InterPro" id="IPR036513">
    <property type="entry name" value="STAS_dom_sf"/>
</dbReference>
<dbReference type="CDD" id="cd16936">
    <property type="entry name" value="HATPase_RsbW-like"/>
    <property type="match status" value="1"/>
</dbReference>
<dbReference type="PANTHER" id="PTHR35526:SF3">
    <property type="entry name" value="ANTI-SIGMA-F FACTOR RSBW"/>
    <property type="match status" value="1"/>
</dbReference>
<dbReference type="Gene3D" id="3.30.565.10">
    <property type="entry name" value="Histidine kinase-like ATPase, C-terminal domain"/>
    <property type="match status" value="1"/>
</dbReference>
<protein>
    <submittedName>
        <fullName evidence="3">ATP-binding protein</fullName>
    </submittedName>
</protein>
<keyword evidence="3" id="KW-0067">ATP-binding</keyword>